<proteinExistence type="predicted"/>
<accession>A0A0E9TX35</accession>
<dbReference type="EMBL" id="GBXM01051289">
    <property type="protein sequence ID" value="JAH57288.1"/>
    <property type="molecule type" value="Transcribed_RNA"/>
</dbReference>
<dbReference type="AlphaFoldDB" id="A0A0E9TX35"/>
<reference evidence="1" key="2">
    <citation type="journal article" date="2015" name="Fish Shellfish Immunol.">
        <title>Early steps in the European eel (Anguilla anguilla)-Vibrio vulnificus interaction in the gills: Role of the RtxA13 toxin.</title>
        <authorList>
            <person name="Callol A."/>
            <person name="Pajuelo D."/>
            <person name="Ebbesson L."/>
            <person name="Teles M."/>
            <person name="MacKenzie S."/>
            <person name="Amaro C."/>
        </authorList>
    </citation>
    <scope>NUCLEOTIDE SEQUENCE</scope>
</reference>
<protein>
    <submittedName>
        <fullName evidence="1">Uncharacterized protein</fullName>
    </submittedName>
</protein>
<organism evidence="1">
    <name type="scientific">Anguilla anguilla</name>
    <name type="common">European freshwater eel</name>
    <name type="synonym">Muraena anguilla</name>
    <dbReference type="NCBI Taxonomy" id="7936"/>
    <lineage>
        <taxon>Eukaryota</taxon>
        <taxon>Metazoa</taxon>
        <taxon>Chordata</taxon>
        <taxon>Craniata</taxon>
        <taxon>Vertebrata</taxon>
        <taxon>Euteleostomi</taxon>
        <taxon>Actinopterygii</taxon>
        <taxon>Neopterygii</taxon>
        <taxon>Teleostei</taxon>
        <taxon>Anguilliformes</taxon>
        <taxon>Anguillidae</taxon>
        <taxon>Anguilla</taxon>
    </lineage>
</organism>
<reference evidence="1" key="1">
    <citation type="submission" date="2014-11" db="EMBL/GenBank/DDBJ databases">
        <authorList>
            <person name="Amaro Gonzalez C."/>
        </authorList>
    </citation>
    <scope>NUCLEOTIDE SEQUENCE</scope>
</reference>
<sequence length="23" mass="2855">MHHTQYKLHPVKQVLMLQSYLFI</sequence>
<name>A0A0E9TX35_ANGAN</name>
<evidence type="ECO:0000313" key="1">
    <source>
        <dbReference type="EMBL" id="JAH57288.1"/>
    </source>
</evidence>